<organism evidence="1">
    <name type="scientific">Schistocephalus solidus</name>
    <name type="common">Tapeworm</name>
    <dbReference type="NCBI Taxonomy" id="70667"/>
    <lineage>
        <taxon>Eukaryota</taxon>
        <taxon>Metazoa</taxon>
        <taxon>Spiralia</taxon>
        <taxon>Lophotrochozoa</taxon>
        <taxon>Platyhelminthes</taxon>
        <taxon>Cestoda</taxon>
        <taxon>Eucestoda</taxon>
        <taxon>Diphyllobothriidea</taxon>
        <taxon>Diphyllobothriidae</taxon>
        <taxon>Schistocephalus</taxon>
    </lineage>
</organism>
<dbReference type="EMBL" id="GEEE01013026">
    <property type="protein sequence ID" value="JAP50199.1"/>
    <property type="molecule type" value="Transcribed_RNA"/>
</dbReference>
<accession>A0A0X3PEF1</accession>
<name>A0A0X3PEF1_SCHSO</name>
<sequence length="199" mass="22533">MTDGIGTITEKIDFVVLLGRIRVVPVILVVTDTALRPGMTVTIVLIRNPTAREIMITHPMAHQVGTLIGNSNVAEDRLEMARFPPAIALRRWNLFHRLTTSVEDRLLVDATKVVSRSVTMGDTMMQAVLPRRDLENSTTAIVAPTMIIRNFVIRITTVLRSRGYRDRERGRNYESYDYGYYAEQRSRSPRSVSGYNGRP</sequence>
<evidence type="ECO:0000313" key="1">
    <source>
        <dbReference type="EMBL" id="JAP50199.1"/>
    </source>
</evidence>
<reference evidence="1" key="1">
    <citation type="submission" date="2016-01" db="EMBL/GenBank/DDBJ databases">
        <title>Reference transcriptome for the parasite Schistocephalus solidus: insights into the molecular evolution of parasitism.</title>
        <authorList>
            <person name="Hebert F.O."/>
            <person name="Grambauer S."/>
            <person name="Barber I."/>
            <person name="Landry C.R."/>
            <person name="Aubin-Horth N."/>
        </authorList>
    </citation>
    <scope>NUCLEOTIDE SEQUENCE</scope>
</reference>
<protein>
    <submittedName>
        <fullName evidence="1">Uncharacterized protein</fullName>
    </submittedName>
</protein>
<gene>
    <name evidence="1" type="ORF">TR143594</name>
</gene>
<dbReference type="AlphaFoldDB" id="A0A0X3PEF1"/>
<proteinExistence type="predicted"/>